<dbReference type="InterPro" id="IPR044817">
    <property type="entry name" value="SBP-like"/>
</dbReference>
<keyword evidence="2" id="KW-0479">Metal-binding</keyword>
<evidence type="ECO:0000256" key="3">
    <source>
        <dbReference type="ARBA" id="ARBA00022771"/>
    </source>
</evidence>
<feature type="domain" description="SBP-type" evidence="10">
    <location>
        <begin position="154"/>
        <end position="231"/>
    </location>
</feature>
<dbReference type="FunFam" id="4.10.1100.10:FF:000001">
    <property type="entry name" value="Squamosa promoter-binding-like protein 14"/>
    <property type="match status" value="1"/>
</dbReference>
<keyword evidence="12" id="KW-1185">Reference proteome</keyword>
<dbReference type="GO" id="GO:0003677">
    <property type="term" value="F:DNA binding"/>
    <property type="evidence" value="ECO:0007669"/>
    <property type="project" value="UniProtKB-KW"/>
</dbReference>
<sequence>MESWSYASDGRTHFFTDEVDFPVDMFSRSRTEMGEWDRESIDSLDFVDLGFQDVLKSPCSYGNDNNPVLGIFGSSDLGFNSHILVATNSSLESGSNHSSFPVESSSQGSSSLNNLKLGSLADCMGAQNSEFCHKRVLLHSVEHATPVKRARIVIPYCQVYGCNKDLSSLKDYHKRHKVCEVHTKTPKVIVNGIEQRFCQQCSRFHLLCEFDNGKRSCRKRLAGHNERRRKPQFSGLSSNAYKSLHRYQGSIFLDTPLPKRTSFLFPDMLPRGPHFPEANWYSHVSSFEEKPSLNPQSAFPVTNDQWLASQPVYSVSSFTHELAGLSSQSSRALSLLSDEAQYPKGISSSGSSHSYQSLGMCGKCKCCSPRMNSVIQVTTDHAATELRVKPAVSNSKNRGSPDNEHTVDLLQLSSHLQRVEQQRTIVQMKNENEDLFGFFTTDGLRV</sequence>
<dbReference type="EMBL" id="OZ034814">
    <property type="protein sequence ID" value="CAL1360145.1"/>
    <property type="molecule type" value="Genomic_DNA"/>
</dbReference>
<evidence type="ECO:0000256" key="6">
    <source>
        <dbReference type="ARBA" id="ARBA00023125"/>
    </source>
</evidence>
<evidence type="ECO:0000256" key="2">
    <source>
        <dbReference type="ARBA" id="ARBA00022723"/>
    </source>
</evidence>
<comment type="subcellular location">
    <subcellularLocation>
        <location evidence="1">Nucleus</location>
    </subcellularLocation>
</comment>
<dbReference type="Gene3D" id="4.10.1100.10">
    <property type="entry name" value="Transcription factor, SBP-box domain"/>
    <property type="match status" value="1"/>
</dbReference>
<evidence type="ECO:0000313" key="11">
    <source>
        <dbReference type="EMBL" id="CAL1360145.1"/>
    </source>
</evidence>
<keyword evidence="7" id="KW-0804">Transcription</keyword>
<keyword evidence="6" id="KW-0238">DNA-binding</keyword>
<evidence type="ECO:0000256" key="5">
    <source>
        <dbReference type="ARBA" id="ARBA00023015"/>
    </source>
</evidence>
<dbReference type="InterPro" id="IPR004333">
    <property type="entry name" value="SBP_dom"/>
</dbReference>
<evidence type="ECO:0000256" key="9">
    <source>
        <dbReference type="PROSITE-ProRule" id="PRU00470"/>
    </source>
</evidence>
<dbReference type="SUPFAM" id="SSF103612">
    <property type="entry name" value="SBT domain"/>
    <property type="match status" value="1"/>
</dbReference>
<dbReference type="GO" id="GO:0005634">
    <property type="term" value="C:nucleus"/>
    <property type="evidence" value="ECO:0007669"/>
    <property type="project" value="UniProtKB-SubCell"/>
</dbReference>
<evidence type="ECO:0000313" key="12">
    <source>
        <dbReference type="Proteomes" id="UP001497516"/>
    </source>
</evidence>
<evidence type="ECO:0000256" key="1">
    <source>
        <dbReference type="ARBA" id="ARBA00004123"/>
    </source>
</evidence>
<keyword evidence="3 9" id="KW-0863">Zinc-finger</keyword>
<dbReference type="Proteomes" id="UP001497516">
    <property type="component" value="Chromosome 10"/>
</dbReference>
<evidence type="ECO:0000256" key="8">
    <source>
        <dbReference type="ARBA" id="ARBA00023242"/>
    </source>
</evidence>
<keyword evidence="5" id="KW-0805">Transcription regulation</keyword>
<dbReference type="InterPro" id="IPR036893">
    <property type="entry name" value="SBP_sf"/>
</dbReference>
<dbReference type="PANTHER" id="PTHR31251:SF102">
    <property type="entry name" value="SBP-TYPE DOMAIN-CONTAINING PROTEIN"/>
    <property type="match status" value="1"/>
</dbReference>
<protein>
    <recommendedName>
        <fullName evidence="10">SBP-type domain-containing protein</fullName>
    </recommendedName>
</protein>
<evidence type="ECO:0000259" key="10">
    <source>
        <dbReference type="PROSITE" id="PS51141"/>
    </source>
</evidence>
<proteinExistence type="predicted"/>
<dbReference type="PROSITE" id="PS51141">
    <property type="entry name" value="ZF_SBP"/>
    <property type="match status" value="1"/>
</dbReference>
<dbReference type="GO" id="GO:0008270">
    <property type="term" value="F:zinc ion binding"/>
    <property type="evidence" value="ECO:0007669"/>
    <property type="project" value="UniProtKB-KW"/>
</dbReference>
<gene>
    <name evidence="11" type="ORF">LTRI10_LOCUS7599</name>
</gene>
<keyword evidence="4" id="KW-0862">Zinc</keyword>
<accession>A0AAV2CU82</accession>
<evidence type="ECO:0000256" key="4">
    <source>
        <dbReference type="ARBA" id="ARBA00022833"/>
    </source>
</evidence>
<reference evidence="11 12" key="1">
    <citation type="submission" date="2024-04" db="EMBL/GenBank/DDBJ databases">
        <authorList>
            <person name="Fracassetti M."/>
        </authorList>
    </citation>
    <scope>NUCLEOTIDE SEQUENCE [LARGE SCALE GENOMIC DNA]</scope>
</reference>
<dbReference type="AlphaFoldDB" id="A0AAV2CU82"/>
<evidence type="ECO:0000256" key="7">
    <source>
        <dbReference type="ARBA" id="ARBA00023163"/>
    </source>
</evidence>
<dbReference type="Pfam" id="PF03110">
    <property type="entry name" value="SBP"/>
    <property type="match status" value="1"/>
</dbReference>
<dbReference type="PANTHER" id="PTHR31251">
    <property type="entry name" value="SQUAMOSA PROMOTER-BINDING-LIKE PROTEIN 4"/>
    <property type="match status" value="1"/>
</dbReference>
<organism evidence="11 12">
    <name type="scientific">Linum trigynum</name>
    <dbReference type="NCBI Taxonomy" id="586398"/>
    <lineage>
        <taxon>Eukaryota</taxon>
        <taxon>Viridiplantae</taxon>
        <taxon>Streptophyta</taxon>
        <taxon>Embryophyta</taxon>
        <taxon>Tracheophyta</taxon>
        <taxon>Spermatophyta</taxon>
        <taxon>Magnoliopsida</taxon>
        <taxon>eudicotyledons</taxon>
        <taxon>Gunneridae</taxon>
        <taxon>Pentapetalae</taxon>
        <taxon>rosids</taxon>
        <taxon>fabids</taxon>
        <taxon>Malpighiales</taxon>
        <taxon>Linaceae</taxon>
        <taxon>Linum</taxon>
    </lineage>
</organism>
<name>A0AAV2CU82_9ROSI</name>
<keyword evidence="8" id="KW-0539">Nucleus</keyword>